<evidence type="ECO:0000256" key="1">
    <source>
        <dbReference type="SAM" id="MobiDB-lite"/>
    </source>
</evidence>
<protein>
    <submittedName>
        <fullName evidence="2">Uncharacterized protein</fullName>
    </submittedName>
</protein>
<proteinExistence type="predicted"/>
<feature type="compositionally biased region" description="Acidic residues" evidence="1">
    <location>
        <begin position="83"/>
        <end position="97"/>
    </location>
</feature>
<dbReference type="Proteomes" id="UP000308652">
    <property type="component" value="Unassembled WGS sequence"/>
</dbReference>
<evidence type="ECO:0000313" key="2">
    <source>
        <dbReference type="EMBL" id="TFK37439.1"/>
    </source>
</evidence>
<dbReference type="AlphaFoldDB" id="A0A5C3LW32"/>
<feature type="compositionally biased region" description="Low complexity" evidence="1">
    <location>
        <begin position="106"/>
        <end position="142"/>
    </location>
</feature>
<reference evidence="2 3" key="1">
    <citation type="journal article" date="2019" name="Nat. Ecol. Evol.">
        <title>Megaphylogeny resolves global patterns of mushroom evolution.</title>
        <authorList>
            <person name="Varga T."/>
            <person name="Krizsan K."/>
            <person name="Foldi C."/>
            <person name="Dima B."/>
            <person name="Sanchez-Garcia M."/>
            <person name="Sanchez-Ramirez S."/>
            <person name="Szollosi G.J."/>
            <person name="Szarkandi J.G."/>
            <person name="Papp V."/>
            <person name="Albert L."/>
            <person name="Andreopoulos W."/>
            <person name="Angelini C."/>
            <person name="Antonin V."/>
            <person name="Barry K.W."/>
            <person name="Bougher N.L."/>
            <person name="Buchanan P."/>
            <person name="Buyck B."/>
            <person name="Bense V."/>
            <person name="Catcheside P."/>
            <person name="Chovatia M."/>
            <person name="Cooper J."/>
            <person name="Damon W."/>
            <person name="Desjardin D."/>
            <person name="Finy P."/>
            <person name="Geml J."/>
            <person name="Haridas S."/>
            <person name="Hughes K."/>
            <person name="Justo A."/>
            <person name="Karasinski D."/>
            <person name="Kautmanova I."/>
            <person name="Kiss B."/>
            <person name="Kocsube S."/>
            <person name="Kotiranta H."/>
            <person name="LaButti K.M."/>
            <person name="Lechner B.E."/>
            <person name="Liimatainen K."/>
            <person name="Lipzen A."/>
            <person name="Lukacs Z."/>
            <person name="Mihaltcheva S."/>
            <person name="Morgado L.N."/>
            <person name="Niskanen T."/>
            <person name="Noordeloos M.E."/>
            <person name="Ohm R.A."/>
            <person name="Ortiz-Santana B."/>
            <person name="Ovrebo C."/>
            <person name="Racz N."/>
            <person name="Riley R."/>
            <person name="Savchenko A."/>
            <person name="Shiryaev A."/>
            <person name="Soop K."/>
            <person name="Spirin V."/>
            <person name="Szebenyi C."/>
            <person name="Tomsovsky M."/>
            <person name="Tulloss R.E."/>
            <person name="Uehling J."/>
            <person name="Grigoriev I.V."/>
            <person name="Vagvolgyi C."/>
            <person name="Papp T."/>
            <person name="Martin F.M."/>
            <person name="Miettinen O."/>
            <person name="Hibbett D.S."/>
            <person name="Nagy L.G."/>
        </authorList>
    </citation>
    <scope>NUCLEOTIDE SEQUENCE [LARGE SCALE GENOMIC DNA]</scope>
    <source>
        <strain evidence="2 3">CBS 166.37</strain>
    </source>
</reference>
<feature type="compositionally biased region" description="Polar residues" evidence="1">
    <location>
        <begin position="36"/>
        <end position="46"/>
    </location>
</feature>
<feature type="compositionally biased region" description="Pro residues" evidence="1">
    <location>
        <begin position="253"/>
        <end position="265"/>
    </location>
</feature>
<dbReference type="OrthoDB" id="3062963at2759"/>
<feature type="region of interest" description="Disordered" evidence="1">
    <location>
        <begin position="35"/>
        <end position="156"/>
    </location>
</feature>
<sequence>MTTYSAFFSSGLLAPHHAFNSKSLMNLTQRPDYASYDSSPMKSFDSSPMKGFDSSPIRDSTPMKTDYYAPSPARASSPMPIPDDSDIEIDDDDEEEDKQGTPTRRASTSASSVTSTTSVATAASLSSQTHTSASSNATNQPRPRLRKRRSSLTVAASPMAAIRSPVRTAGNAGQLQRHLTPLRARSGSVGADVFGSFSSIAGGNGNVATQGTSLMSRMRSGSIGGASGMPAAGVGASFRPRRGVRRINSVPAAAPPPTAPLPPVPSSASHAIRPSISHLQPVTGAHPPPLRSAPLYTGSFANKPTEIFTNAANQAMKGGNGNGWTLKGRERAFSASSVYSIDEEMKEN</sequence>
<name>A0A5C3LW32_9AGAR</name>
<accession>A0A5C3LW32</accession>
<feature type="region of interest" description="Disordered" evidence="1">
    <location>
        <begin position="250"/>
        <end position="270"/>
    </location>
</feature>
<feature type="compositionally biased region" description="Low complexity" evidence="1">
    <location>
        <begin position="69"/>
        <end position="78"/>
    </location>
</feature>
<gene>
    <name evidence="2" type="ORF">BDQ12DRAFT_750947</name>
</gene>
<dbReference type="EMBL" id="ML213608">
    <property type="protein sequence ID" value="TFK37439.1"/>
    <property type="molecule type" value="Genomic_DNA"/>
</dbReference>
<evidence type="ECO:0000313" key="3">
    <source>
        <dbReference type="Proteomes" id="UP000308652"/>
    </source>
</evidence>
<keyword evidence="3" id="KW-1185">Reference proteome</keyword>
<organism evidence="2 3">
    <name type="scientific">Crucibulum laeve</name>
    <dbReference type="NCBI Taxonomy" id="68775"/>
    <lineage>
        <taxon>Eukaryota</taxon>
        <taxon>Fungi</taxon>
        <taxon>Dikarya</taxon>
        <taxon>Basidiomycota</taxon>
        <taxon>Agaricomycotina</taxon>
        <taxon>Agaricomycetes</taxon>
        <taxon>Agaricomycetidae</taxon>
        <taxon>Agaricales</taxon>
        <taxon>Agaricineae</taxon>
        <taxon>Nidulariaceae</taxon>
        <taxon>Crucibulum</taxon>
    </lineage>
</organism>